<keyword evidence="2" id="KW-1185">Reference proteome</keyword>
<dbReference type="AlphaFoldDB" id="A0A4U8YNU3"/>
<dbReference type="Proteomes" id="UP000507962">
    <property type="component" value="Unassembled WGS sequence"/>
</dbReference>
<proteinExistence type="predicted"/>
<reference evidence="1 2" key="1">
    <citation type="submission" date="2019-03" db="EMBL/GenBank/DDBJ databases">
        <authorList>
            <person name="Nijsse B."/>
        </authorList>
    </citation>
    <scope>NUCLEOTIDE SEQUENCE [LARGE SCALE GENOMIC DNA]</scope>
    <source>
        <strain evidence="1">Desulfoluna butyratoxydans MSL71</strain>
    </source>
</reference>
<evidence type="ECO:0000313" key="1">
    <source>
        <dbReference type="EMBL" id="VFQ45825.1"/>
    </source>
</evidence>
<dbReference type="EMBL" id="CAADHO010000006">
    <property type="protein sequence ID" value="VFQ45825.1"/>
    <property type="molecule type" value="Genomic_DNA"/>
</dbReference>
<protein>
    <submittedName>
        <fullName evidence="1">Uncharacterized protein</fullName>
    </submittedName>
</protein>
<sequence length="32" mass="3623">MARKVIGNIPAGQSETMAQDLVFIDRFHNHLL</sequence>
<evidence type="ECO:0000313" key="2">
    <source>
        <dbReference type="Proteomes" id="UP000507962"/>
    </source>
</evidence>
<organism evidence="1 2">
    <name type="scientific">Desulfoluna butyratoxydans</name>
    <dbReference type="NCBI Taxonomy" id="231438"/>
    <lineage>
        <taxon>Bacteria</taxon>
        <taxon>Pseudomonadati</taxon>
        <taxon>Thermodesulfobacteriota</taxon>
        <taxon>Desulfobacteria</taxon>
        <taxon>Desulfobacterales</taxon>
        <taxon>Desulfolunaceae</taxon>
        <taxon>Desulfoluna</taxon>
    </lineage>
</organism>
<name>A0A4U8YNU3_9BACT</name>
<accession>A0A4U8YNU3</accession>
<gene>
    <name evidence="1" type="ORF">MSL71_34870</name>
</gene>